<feature type="non-terminal residue" evidence="12">
    <location>
        <position position="865"/>
    </location>
</feature>
<dbReference type="Gene3D" id="3.30.70.100">
    <property type="match status" value="2"/>
</dbReference>
<dbReference type="PRINTS" id="PR00119">
    <property type="entry name" value="CATATPASE"/>
</dbReference>
<dbReference type="InterPro" id="IPR006122">
    <property type="entry name" value="HMA_Cu_ion-bd"/>
</dbReference>
<dbReference type="SUPFAM" id="SSF81653">
    <property type="entry name" value="Calcium ATPase, transduction domain A"/>
    <property type="match status" value="1"/>
</dbReference>
<dbReference type="PROSITE" id="PS50846">
    <property type="entry name" value="HMA_2"/>
    <property type="match status" value="2"/>
</dbReference>
<dbReference type="FunFam" id="2.70.150.10:FF:000002">
    <property type="entry name" value="Copper-transporting ATPase 1, putative"/>
    <property type="match status" value="1"/>
</dbReference>
<keyword evidence="4" id="KW-0479">Metal-binding</keyword>
<feature type="transmembrane region" description="Helical" evidence="9">
    <location>
        <begin position="601"/>
        <end position="624"/>
    </location>
</feature>
<protein>
    <submittedName>
        <fullName evidence="12">Copper-transporting ATPase RAN1-like</fullName>
    </submittedName>
</protein>
<dbReference type="PRINTS" id="PR00942">
    <property type="entry name" value="CUATPASEI"/>
</dbReference>
<dbReference type="GO" id="GO:0005507">
    <property type="term" value="F:copper ion binding"/>
    <property type="evidence" value="ECO:0007669"/>
    <property type="project" value="InterPro"/>
</dbReference>
<dbReference type="OrthoDB" id="432719at2759"/>
<dbReference type="InterPro" id="IPR036412">
    <property type="entry name" value="HAD-like_sf"/>
</dbReference>
<dbReference type="Gene3D" id="2.70.150.10">
    <property type="entry name" value="Calcium-transporting ATPase, cytoplasmic transduction domain A"/>
    <property type="match status" value="1"/>
</dbReference>
<dbReference type="GO" id="GO:0005524">
    <property type="term" value="F:ATP binding"/>
    <property type="evidence" value="ECO:0007669"/>
    <property type="project" value="InterPro"/>
</dbReference>
<evidence type="ECO:0000259" key="10">
    <source>
        <dbReference type="PROSITE" id="PS50846"/>
    </source>
</evidence>
<keyword evidence="6 9" id="KW-1133">Transmembrane helix</keyword>
<reference evidence="12" key="2">
    <citation type="submission" date="2025-08" db="UniProtKB">
        <authorList>
            <consortium name="RefSeq"/>
        </authorList>
    </citation>
    <scope>IDENTIFICATION</scope>
    <source>
        <tissue evidence="12">Leaf</tissue>
    </source>
</reference>
<dbReference type="Pfam" id="PF00403">
    <property type="entry name" value="HMA"/>
    <property type="match status" value="2"/>
</dbReference>
<keyword evidence="8 9" id="KW-0472">Membrane</keyword>
<sequence>MRDVQLTEVAGDGAGEEVRLLDSYDEEEQKLGDNLRRIQVRVTGMTCAACSNSVEGALMSINGVVKATVALLQNKADVIFYPSLVKDDEITNAIEDAGFEAELLSEPTASRTNPHGTVVGQFIIGGMTCAACVNSVEGILKQLPGVRKAVVALATSLGEVEYDPSIISKDDIASAIEDAGFEASFVQSSEQDKIVLGVVGISGEMDAQLLEGILSKLHGVKHFLFDRVSCELGVVFDPEVLGPRSLVDGVEGGSSGKFKLLVKNPYTRMASRDLEESSKMFRLFTASLSLSIPLLYALLIWQCGPFQMGDWLKWALVTVVQFGIGKRFYVAAGRALRNGSTNMDVLVALGTTASYVYSVCALLYGAISGFWSPTYFETSAMLITFVLLGKYLETLAKGKTSGAIKKLVELAPATAILLVKDKGGKVVGEREIDALLIQAGDILKVLPGTKVPVDGVVVWGSSHVNESMVTGESAPVLKEINSVVIGGTINLHGSLHIQATKVGSNTVLSQIISLVETAQMSKAPIQKFADYPLSLTVGHHFTVCFSLLWLQSIHSADIFDAIASIFVPVVVTMSLLTFFGWYVAGVLGGYPEEWLPENGNFFVFSLMFAISVVVIACPCALGLATPTAVMVATGVGANNGVLIKGGDALEMAQKIRYVIFDKTGTLTQGKAKVTTAKVFTEMDRGEFLTLVASAEASSEHPLAKAIMEYARHFHFFDEPSDTGEFQSYSEQAKFSGWLQDVSDFSVLPGKGVQCFIDGKWVLIGNRKLLTENGIAIPSNVENFVVELEESAKTGILVAQDNVVIGALGIADPLKREAAVVVEGLIKMGVQPIMVTGDNWRTARAVAKEVGIHDVRAEVLPAGKAE</sequence>
<keyword evidence="7" id="KW-0186">Copper</keyword>
<keyword evidence="3 9" id="KW-0812">Transmembrane</keyword>
<dbReference type="SUPFAM" id="SSF56784">
    <property type="entry name" value="HAD-like"/>
    <property type="match status" value="1"/>
</dbReference>
<dbReference type="InterPro" id="IPR023298">
    <property type="entry name" value="ATPase_P-typ_TM_dom_sf"/>
</dbReference>
<name>A0A1U7V8A1_NICSY</name>
<evidence type="ECO:0000256" key="7">
    <source>
        <dbReference type="ARBA" id="ARBA00023008"/>
    </source>
</evidence>
<dbReference type="InterPro" id="IPR006121">
    <property type="entry name" value="HMA_dom"/>
</dbReference>
<dbReference type="PROSITE" id="PS00154">
    <property type="entry name" value="ATPASE_E1_E2"/>
    <property type="match status" value="1"/>
</dbReference>
<dbReference type="Pfam" id="PF00122">
    <property type="entry name" value="E1-E2_ATPase"/>
    <property type="match status" value="1"/>
</dbReference>
<keyword evidence="11" id="KW-1185">Reference proteome</keyword>
<dbReference type="eggNOG" id="KOG0207">
    <property type="taxonomic scope" value="Eukaryota"/>
</dbReference>
<dbReference type="FunFam" id="3.30.70.100:FF:000005">
    <property type="entry name" value="Copper-exporting P-type ATPase A"/>
    <property type="match status" value="2"/>
</dbReference>
<organism evidence="11 12">
    <name type="scientific">Nicotiana sylvestris</name>
    <name type="common">Wood tobacco</name>
    <name type="synonym">South American tobacco</name>
    <dbReference type="NCBI Taxonomy" id="4096"/>
    <lineage>
        <taxon>Eukaryota</taxon>
        <taxon>Viridiplantae</taxon>
        <taxon>Streptophyta</taxon>
        <taxon>Embryophyta</taxon>
        <taxon>Tracheophyta</taxon>
        <taxon>Spermatophyta</taxon>
        <taxon>Magnoliopsida</taxon>
        <taxon>eudicotyledons</taxon>
        <taxon>Gunneridae</taxon>
        <taxon>Pentapetalae</taxon>
        <taxon>asterids</taxon>
        <taxon>lamiids</taxon>
        <taxon>Solanales</taxon>
        <taxon>Solanaceae</taxon>
        <taxon>Nicotianoideae</taxon>
        <taxon>Nicotianeae</taxon>
        <taxon>Nicotiana</taxon>
    </lineage>
</organism>
<evidence type="ECO:0000313" key="11">
    <source>
        <dbReference type="Proteomes" id="UP000189701"/>
    </source>
</evidence>
<dbReference type="InterPro" id="IPR017969">
    <property type="entry name" value="Heavy-metal-associated_CS"/>
</dbReference>
<dbReference type="CDD" id="cd00371">
    <property type="entry name" value="HMA"/>
    <property type="match status" value="2"/>
</dbReference>
<keyword evidence="5" id="KW-0677">Repeat</keyword>
<dbReference type="SUPFAM" id="SSF81665">
    <property type="entry name" value="Calcium ATPase, transmembrane domain M"/>
    <property type="match status" value="1"/>
</dbReference>
<evidence type="ECO:0000256" key="4">
    <source>
        <dbReference type="ARBA" id="ARBA00022723"/>
    </source>
</evidence>
<comment type="subcellular location">
    <subcellularLocation>
        <location evidence="1">Membrane</location>
        <topology evidence="1">Peripheral membrane protein</topology>
    </subcellularLocation>
</comment>
<dbReference type="InterPro" id="IPR001757">
    <property type="entry name" value="P_typ_ATPase"/>
</dbReference>
<gene>
    <name evidence="12" type="primary">LOC104210748</name>
</gene>
<dbReference type="GO" id="GO:0009626">
    <property type="term" value="P:plant-type hypersensitive response"/>
    <property type="evidence" value="ECO:0007669"/>
    <property type="project" value="UniProtKB-KW"/>
</dbReference>
<dbReference type="SUPFAM" id="SSF55008">
    <property type="entry name" value="HMA, heavy metal-associated domain"/>
    <property type="match status" value="2"/>
</dbReference>
<dbReference type="PANTHER" id="PTHR46594">
    <property type="entry name" value="P-TYPE CATION-TRANSPORTING ATPASE"/>
    <property type="match status" value="1"/>
</dbReference>
<accession>A0A1U7V8A1</accession>
<dbReference type="InterPro" id="IPR036163">
    <property type="entry name" value="HMA_dom_sf"/>
</dbReference>
<dbReference type="Gene3D" id="3.40.1110.10">
    <property type="entry name" value="Calcium-transporting ATPase, cytoplasmic domain N"/>
    <property type="match status" value="1"/>
</dbReference>
<evidence type="ECO:0000256" key="6">
    <source>
        <dbReference type="ARBA" id="ARBA00022989"/>
    </source>
</evidence>
<feature type="transmembrane region" description="Helical" evidence="9">
    <location>
        <begin position="345"/>
        <end position="367"/>
    </location>
</feature>
<dbReference type="GO" id="GO:0016887">
    <property type="term" value="F:ATP hydrolysis activity"/>
    <property type="evidence" value="ECO:0007669"/>
    <property type="project" value="InterPro"/>
</dbReference>
<feature type="transmembrane region" description="Helical" evidence="9">
    <location>
        <begin position="373"/>
        <end position="392"/>
    </location>
</feature>
<feature type="transmembrane region" description="Helical" evidence="9">
    <location>
        <begin position="558"/>
        <end position="581"/>
    </location>
</feature>
<evidence type="ECO:0000256" key="5">
    <source>
        <dbReference type="ARBA" id="ARBA00022737"/>
    </source>
</evidence>
<feature type="transmembrane region" description="Helical" evidence="9">
    <location>
        <begin position="314"/>
        <end position="333"/>
    </location>
</feature>
<feature type="domain" description="HMA" evidence="10">
    <location>
        <begin position="36"/>
        <end position="102"/>
    </location>
</feature>
<evidence type="ECO:0000256" key="2">
    <source>
        <dbReference type="ARBA" id="ARBA00006024"/>
    </source>
</evidence>
<proteinExistence type="inferred from homology"/>
<evidence type="ECO:0000256" key="8">
    <source>
        <dbReference type="ARBA" id="ARBA00023136"/>
    </source>
</evidence>
<dbReference type="InterPro" id="IPR023214">
    <property type="entry name" value="HAD_sf"/>
</dbReference>
<dbReference type="Pfam" id="PF00702">
    <property type="entry name" value="Hydrolase"/>
    <property type="match status" value="1"/>
</dbReference>
<dbReference type="NCBIfam" id="TIGR01494">
    <property type="entry name" value="ATPase_P-type"/>
    <property type="match status" value="1"/>
</dbReference>
<dbReference type="NCBIfam" id="TIGR00003">
    <property type="entry name" value="copper ion binding protein"/>
    <property type="match status" value="2"/>
</dbReference>
<dbReference type="PANTHER" id="PTHR46594:SF6">
    <property type="entry name" value="COPPER-TRANSPORTING ATPASE RAN1"/>
    <property type="match status" value="1"/>
</dbReference>
<evidence type="ECO:0000256" key="9">
    <source>
        <dbReference type="SAM" id="Phobius"/>
    </source>
</evidence>
<dbReference type="Proteomes" id="UP000189701">
    <property type="component" value="Unplaced"/>
</dbReference>
<feature type="transmembrane region" description="Helical" evidence="9">
    <location>
        <begin position="281"/>
        <end position="302"/>
    </location>
</feature>
<dbReference type="InterPro" id="IPR059000">
    <property type="entry name" value="ATPase_P-type_domA"/>
</dbReference>
<dbReference type="InterPro" id="IPR008250">
    <property type="entry name" value="ATPase_P-typ_transduc_dom_A_sf"/>
</dbReference>
<evidence type="ECO:0000256" key="3">
    <source>
        <dbReference type="ARBA" id="ARBA00022692"/>
    </source>
</evidence>
<dbReference type="Gene3D" id="3.40.50.1000">
    <property type="entry name" value="HAD superfamily/HAD-like"/>
    <property type="match status" value="1"/>
</dbReference>
<dbReference type="InterPro" id="IPR023299">
    <property type="entry name" value="ATPase_P-typ_cyto_dom_N"/>
</dbReference>
<reference evidence="11" key="1">
    <citation type="journal article" date="2013" name="Genome Biol.">
        <title>Reference genomes and transcriptomes of Nicotiana sylvestris and Nicotiana tomentosiformis.</title>
        <authorList>
            <person name="Sierro N."/>
            <person name="Battey J.N."/>
            <person name="Ouadi S."/>
            <person name="Bovet L."/>
            <person name="Goepfert S."/>
            <person name="Bakaher N."/>
            <person name="Peitsch M.C."/>
            <person name="Ivanov N.V."/>
        </authorList>
    </citation>
    <scope>NUCLEOTIDE SEQUENCE [LARGE SCALE GENOMIC DNA]</scope>
</reference>
<dbReference type="AlphaFoldDB" id="A0A1U7V8A1"/>
<evidence type="ECO:0000256" key="1">
    <source>
        <dbReference type="ARBA" id="ARBA00004170"/>
    </source>
</evidence>
<dbReference type="RefSeq" id="XP_009758015.1">
    <property type="nucleotide sequence ID" value="XM_009759713.1"/>
</dbReference>
<dbReference type="SUPFAM" id="SSF81660">
    <property type="entry name" value="Metal cation-transporting ATPase, ATP-binding domain N"/>
    <property type="match status" value="1"/>
</dbReference>
<comment type="similarity">
    <text evidence="2">Belongs to the cation transport ATPase (P-type) (TC 3.A.3) family. Type IB subfamily.</text>
</comment>
<dbReference type="InterPro" id="IPR018303">
    <property type="entry name" value="ATPase_P-typ_P_site"/>
</dbReference>
<dbReference type="FunFam" id="3.40.1110.10:FF:000056">
    <property type="entry name" value="Copper-exporting P-type ATPase"/>
    <property type="match status" value="1"/>
</dbReference>
<dbReference type="PROSITE" id="PS01047">
    <property type="entry name" value="HMA_1"/>
    <property type="match status" value="2"/>
</dbReference>
<feature type="domain" description="HMA" evidence="10">
    <location>
        <begin position="118"/>
        <end position="184"/>
    </location>
</feature>
<dbReference type="CDD" id="cd02094">
    <property type="entry name" value="P-type_ATPase_Cu-like"/>
    <property type="match status" value="1"/>
</dbReference>
<dbReference type="GO" id="GO:0016020">
    <property type="term" value="C:membrane"/>
    <property type="evidence" value="ECO:0007669"/>
    <property type="project" value="UniProtKB-SubCell"/>
</dbReference>
<dbReference type="STRING" id="4096.A0A1U7V8A1"/>
<evidence type="ECO:0000313" key="12">
    <source>
        <dbReference type="RefSeq" id="XP_009758015.1"/>
    </source>
</evidence>